<dbReference type="Gene3D" id="3.90.550.10">
    <property type="entry name" value="Spore Coat Polysaccharide Biosynthesis Protein SpsA, Chain A"/>
    <property type="match status" value="1"/>
</dbReference>
<keyword evidence="4 9" id="KW-0328">Glycosyltransferase</keyword>
<keyword evidence="7 9" id="KW-1133">Transmembrane helix</keyword>
<dbReference type="Pfam" id="PF00535">
    <property type="entry name" value="Glycos_transf_2"/>
    <property type="match status" value="1"/>
</dbReference>
<feature type="transmembrane region" description="Helical" evidence="9">
    <location>
        <begin position="36"/>
        <end position="53"/>
    </location>
</feature>
<keyword evidence="6 9" id="KW-0812">Transmembrane</keyword>
<comment type="function">
    <text evidence="9">Catalytic subunit of cellulose synthase. It polymerizes uridine 5'-diphosphate glucose to cellulose.</text>
</comment>
<dbReference type="STRING" id="170623.SAMN04244579_00948"/>
<dbReference type="Proteomes" id="UP000199005">
    <property type="component" value="Unassembled WGS sequence"/>
</dbReference>
<evidence type="ECO:0000256" key="8">
    <source>
        <dbReference type="ARBA" id="ARBA00023136"/>
    </source>
</evidence>
<keyword evidence="9" id="KW-0997">Cell inner membrane</keyword>
<keyword evidence="8 9" id="KW-0472">Membrane</keyword>
<dbReference type="Gene3D" id="2.40.10.220">
    <property type="entry name" value="predicted glycosyltransferase like domains"/>
    <property type="match status" value="1"/>
</dbReference>
<dbReference type="GO" id="GO:0035438">
    <property type="term" value="F:cyclic-di-GMP binding"/>
    <property type="evidence" value="ECO:0007669"/>
    <property type="project" value="InterPro"/>
</dbReference>
<evidence type="ECO:0000313" key="12">
    <source>
        <dbReference type="EMBL" id="SEI51979.1"/>
    </source>
</evidence>
<dbReference type="InterPro" id="IPR001173">
    <property type="entry name" value="Glyco_trans_2-like"/>
</dbReference>
<evidence type="ECO:0000313" key="13">
    <source>
        <dbReference type="Proteomes" id="UP000199005"/>
    </source>
</evidence>
<feature type="region of interest" description="Disordered" evidence="10">
    <location>
        <begin position="688"/>
        <end position="715"/>
    </location>
</feature>
<dbReference type="Gene3D" id="2.60.120.260">
    <property type="entry name" value="Galactose-binding domain-like"/>
    <property type="match status" value="2"/>
</dbReference>
<evidence type="ECO:0000256" key="10">
    <source>
        <dbReference type="SAM" id="MobiDB-lite"/>
    </source>
</evidence>
<feature type="transmembrane region" description="Helical" evidence="9">
    <location>
        <begin position="12"/>
        <end position="30"/>
    </location>
</feature>
<keyword evidence="5 9" id="KW-0808">Transferase</keyword>
<dbReference type="PANTHER" id="PTHR43867:SF2">
    <property type="entry name" value="CELLULOSE SYNTHASE CATALYTIC SUBUNIT A [UDP-FORMING]"/>
    <property type="match status" value="1"/>
</dbReference>
<evidence type="ECO:0000256" key="4">
    <source>
        <dbReference type="ARBA" id="ARBA00022676"/>
    </source>
</evidence>
<comment type="pathway">
    <text evidence="9">Glycan metabolism; bacterial cellulose biosynthesis.</text>
</comment>
<dbReference type="GO" id="GO:0005886">
    <property type="term" value="C:plasma membrane"/>
    <property type="evidence" value="ECO:0007669"/>
    <property type="project" value="UniProtKB-SubCell"/>
</dbReference>
<dbReference type="EMBL" id="FNYO01000008">
    <property type="protein sequence ID" value="SEI51979.1"/>
    <property type="molecule type" value="Genomic_DNA"/>
</dbReference>
<dbReference type="PROSITE" id="PS51257">
    <property type="entry name" value="PROKAR_LIPOPROTEIN"/>
    <property type="match status" value="1"/>
</dbReference>
<dbReference type="CDD" id="cd06421">
    <property type="entry name" value="CESA_CelA_like"/>
    <property type="match status" value="1"/>
</dbReference>
<dbReference type="InterPro" id="IPR005150">
    <property type="entry name" value="Cellulose_synth"/>
</dbReference>
<dbReference type="GO" id="GO:0030244">
    <property type="term" value="P:cellulose biosynthetic process"/>
    <property type="evidence" value="ECO:0007669"/>
    <property type="project" value="UniProtKB-KW"/>
</dbReference>
<feature type="transmembrane region" description="Helical" evidence="9">
    <location>
        <begin position="503"/>
        <end position="522"/>
    </location>
</feature>
<evidence type="ECO:0000256" key="1">
    <source>
        <dbReference type="ARBA" id="ARBA00004127"/>
    </source>
</evidence>
<dbReference type="GO" id="GO:0016760">
    <property type="term" value="F:cellulose synthase (UDP-forming) activity"/>
    <property type="evidence" value="ECO:0007669"/>
    <property type="project" value="UniProtKB-EC"/>
</dbReference>
<keyword evidence="9" id="KW-0135">Cellulose biosynthesis</keyword>
<evidence type="ECO:0000256" key="9">
    <source>
        <dbReference type="RuleBase" id="RU365020"/>
    </source>
</evidence>
<comment type="catalytic activity">
    <reaction evidence="9">
        <text>[(1-&gt;4)-beta-D-glucosyl](n) + UDP-alpha-D-glucose = [(1-&gt;4)-beta-D-glucosyl](n+1) + UDP + H(+)</text>
        <dbReference type="Rhea" id="RHEA:19929"/>
        <dbReference type="Rhea" id="RHEA-COMP:10033"/>
        <dbReference type="Rhea" id="RHEA-COMP:10034"/>
        <dbReference type="ChEBI" id="CHEBI:15378"/>
        <dbReference type="ChEBI" id="CHEBI:18246"/>
        <dbReference type="ChEBI" id="CHEBI:58223"/>
        <dbReference type="ChEBI" id="CHEBI:58885"/>
        <dbReference type="EC" id="2.4.1.12"/>
    </reaction>
</comment>
<feature type="transmembrane region" description="Helical" evidence="9">
    <location>
        <begin position="93"/>
        <end position="115"/>
    </location>
</feature>
<feature type="transmembrane region" description="Helical" evidence="9">
    <location>
        <begin position="1430"/>
        <end position="1450"/>
    </location>
</feature>
<dbReference type="UniPathway" id="UPA00694"/>
<name>A0A1H6R830_9GAMM</name>
<dbReference type="Pfam" id="PF03552">
    <property type="entry name" value="Cellulose_synt"/>
    <property type="match status" value="1"/>
</dbReference>
<keyword evidence="3 9" id="KW-0973">c-di-GMP</keyword>
<protein>
    <recommendedName>
        <fullName evidence="2 9">Cellulose synthase catalytic subunit [UDP-forming]</fullName>
        <ecNumber evidence="9">2.4.1.12</ecNumber>
    </recommendedName>
</protein>
<evidence type="ECO:0000256" key="2">
    <source>
        <dbReference type="ARBA" id="ARBA00018714"/>
    </source>
</evidence>
<dbReference type="EC" id="2.4.1.12" evidence="9"/>
<dbReference type="InterPro" id="IPR018513">
    <property type="entry name" value="Cell_synthase_bac"/>
</dbReference>
<dbReference type="PRINTS" id="PR01439">
    <property type="entry name" value="CELLSNTHASEA"/>
</dbReference>
<keyword evidence="9" id="KW-1003">Cell membrane</keyword>
<evidence type="ECO:0000256" key="6">
    <source>
        <dbReference type="ARBA" id="ARBA00022692"/>
    </source>
</evidence>
<feature type="transmembrane region" description="Helical" evidence="9">
    <location>
        <begin position="60"/>
        <end position="78"/>
    </location>
</feature>
<dbReference type="InterPro" id="IPR029044">
    <property type="entry name" value="Nucleotide-diphossugar_trans"/>
</dbReference>
<comment type="subcellular location">
    <subcellularLocation>
        <location evidence="9">Cell inner membrane</location>
    </subcellularLocation>
    <subcellularLocation>
        <location evidence="1">Endomembrane system</location>
        <topology evidence="1">Multi-pass membrane protein</topology>
    </subcellularLocation>
</comment>
<comment type="cofactor">
    <cofactor evidence="9">
        <name>Mg(2+)</name>
        <dbReference type="ChEBI" id="CHEBI:18420"/>
    </cofactor>
</comment>
<evidence type="ECO:0000256" key="3">
    <source>
        <dbReference type="ARBA" id="ARBA00022636"/>
    </source>
</evidence>
<evidence type="ECO:0000259" key="11">
    <source>
        <dbReference type="Pfam" id="PF00535"/>
    </source>
</evidence>
<dbReference type="InterPro" id="IPR050321">
    <property type="entry name" value="Glycosyltr_2/OpgH_subfam"/>
</dbReference>
<dbReference type="NCBIfam" id="TIGR03030">
    <property type="entry name" value="CelA"/>
    <property type="match status" value="1"/>
</dbReference>
<gene>
    <name evidence="12" type="ORF">SAMN04244579_00948</name>
</gene>
<reference evidence="12 13" key="1">
    <citation type="submission" date="2016-10" db="EMBL/GenBank/DDBJ databases">
        <authorList>
            <person name="de Groot N.N."/>
        </authorList>
    </citation>
    <scope>NUCLEOTIDE SEQUENCE [LARGE SCALE GENOMIC DNA]</scope>
    <source>
        <strain evidence="12 13">DSM 1041</strain>
    </source>
</reference>
<dbReference type="PANTHER" id="PTHR43867">
    <property type="entry name" value="CELLULOSE SYNTHASE CATALYTIC SUBUNIT A [UDP-FORMING]"/>
    <property type="match status" value="1"/>
</dbReference>
<sequence>MRHPPQGTRLERLSALLLMLVACPALLLFVVVPLDVPTQMLMGSGLILVMLALNRIKSYGITLMLVIVSAAASTRYLYWRTTETLVFSNGLEAFLGIGLYLAEIYAWLILMLGYFQSIMPLKRPVHPLPEDISRWPTVDVYIPTYNESLDVVQDTVLAAQNIDYPADKLRVYLLDDGRRPEFGAFAAAAGAGYIARSDNRHAKAGNLNNALGRTDGELICIFDCDHVSTRAFLQATVGLFLHDPRLALVQTPHHFYSEDPFERNLSTGQEVPNEGELFYGPVQQGNDFWNAAFFCGSCAVIRRSALEEIDGFAVETVTEDAHTALKLQRRGWNTAFLAVPLAAGLATERLAQHIGQRMRWARGMTQIFRRDNPLLGGGLRLPQRLCYLNAMMHFQFALPRIVFLSAPIAYLMLGQNIIAASASAVFAYAFPHLAHAIVTNARIQGQHRHSFWGEIYETVLAFHILKPTLVTLLDPTRGKFNVTDKGHLLDRSFFDFELVKPQLGAAVLLLLAIAVGLIQHYWIDWFPSDPQVLALNVAWSLFNLIILLAAAAVAMESRQLRGATRQELKLPAILHFDSGRSRQAETLDISMSGLKVRPLQAGRELPGRLEAIEIACHGHTVVFPAQAIEGDGRELRLYFGPLDIGQRRELVRIVMGRADAWLANGTRRTDHPLRAFWSVLRNALSLLRGPAGKRSPPSPAPPRAGETGPRLPAGTTSPGTLLVLLSLSALCLVAAPPLQGRELAFPPLPAQASAALPDPGQIEVLRFEQLGVKDGMTLRGRRAEAGIPFSVGRQQIVSEARLDLHVRHGDKLPAGTRLNVQINGEEIGDIRLDAGSAADTFVEIPINPLLLVPYNSLNLKLQNDARRCENPSQSPLQVDIGSDSTLSLQLQQIPLANELALLPAPFFDEARIGAIRLPVVMASQPSEDTLRHAAIAASHFGALAGYRGASFPVLIGQLPLGNALLFALADQRIEGIALPAIEGPTLAVLDNPRDPTAKLLLIAGRTPDEQHTAVLNLALRSAQLKGPSIQPGPLAMPRRIPYDAPRWIPASGPTRLAELTDRPLATQGASPAGLSLGFRAAPDTFLWNAASIPLHVRYRFPDGDWLDASRSHLDVILNGRYLASLPVLKGGALEKIRNYFGLQTRQEEALIAIPAYLIYGDNRLDFYFNLQSRDDPDCSLELPEQAVSLIDGDSFIDFSHARHFTQLPNLSFFVGAGFPFTRMADLSETAVVLPDAPQPAEIEAMLGLLGRFGEATGYPALGVDVLAGTARLPSVERRDLLVVGSLDGRLNLPSLLAGSDFRVAEGRLRIAPRSPEGQLRSIAQGDWSSQSAEAERYLSGDSRFQGLVSRRSPFDPSRVLVLALASEPHRLPQLVESLRRPAVNAEIRGDLTHFESAERVRSFRVGPLFAYGALPWYIHIRWLLGERPLVLMSLLLVSAALIAAALHPLLRARAARRLS</sequence>
<feature type="domain" description="Glycosyltransferase 2-like" evidence="11">
    <location>
        <begin position="140"/>
        <end position="309"/>
    </location>
</feature>
<organism evidence="12 13">
    <name type="scientific">Azotobacter beijerinckii</name>
    <dbReference type="NCBI Taxonomy" id="170623"/>
    <lineage>
        <taxon>Bacteria</taxon>
        <taxon>Pseudomonadati</taxon>
        <taxon>Pseudomonadota</taxon>
        <taxon>Gammaproteobacteria</taxon>
        <taxon>Pseudomonadales</taxon>
        <taxon>Pseudomonadaceae</taxon>
        <taxon>Azotobacter</taxon>
    </lineage>
</organism>
<evidence type="ECO:0000256" key="7">
    <source>
        <dbReference type="ARBA" id="ARBA00022989"/>
    </source>
</evidence>
<accession>A0A1H6R830</accession>
<dbReference type="RefSeq" id="WP_090897672.1">
    <property type="nucleotide sequence ID" value="NZ_FNYO01000008.1"/>
</dbReference>
<dbReference type="Pfam" id="PF03170">
    <property type="entry name" value="BcsB"/>
    <property type="match status" value="1"/>
</dbReference>
<dbReference type="SUPFAM" id="SSF53448">
    <property type="entry name" value="Nucleotide-diphospho-sugar transferases"/>
    <property type="match status" value="1"/>
</dbReference>
<evidence type="ECO:0000256" key="5">
    <source>
        <dbReference type="ARBA" id="ARBA00022679"/>
    </source>
</evidence>
<feature type="transmembrane region" description="Helical" evidence="9">
    <location>
        <begin position="534"/>
        <end position="555"/>
    </location>
</feature>
<dbReference type="GO" id="GO:0006011">
    <property type="term" value="P:UDP-alpha-D-glucose metabolic process"/>
    <property type="evidence" value="ECO:0007669"/>
    <property type="project" value="InterPro"/>
</dbReference>
<dbReference type="GO" id="GO:0012505">
    <property type="term" value="C:endomembrane system"/>
    <property type="evidence" value="ECO:0007669"/>
    <property type="project" value="UniProtKB-SubCell"/>
</dbReference>
<dbReference type="InterPro" id="IPR003919">
    <property type="entry name" value="Cell_synth_A"/>
</dbReference>
<proteinExistence type="predicted"/>